<dbReference type="EMBL" id="JBAMMX010000021">
    <property type="protein sequence ID" value="KAK6920081.1"/>
    <property type="molecule type" value="Genomic_DNA"/>
</dbReference>
<feature type="region of interest" description="Disordered" evidence="1">
    <location>
        <begin position="109"/>
        <end position="162"/>
    </location>
</feature>
<accession>A0AAN8UYL9</accession>
<reference evidence="2 3" key="1">
    <citation type="submission" date="2023-12" db="EMBL/GenBank/DDBJ databases">
        <title>A high-quality genome assembly for Dillenia turbinata (Dilleniales).</title>
        <authorList>
            <person name="Chanderbali A."/>
        </authorList>
    </citation>
    <scope>NUCLEOTIDE SEQUENCE [LARGE SCALE GENOMIC DNA]</scope>
    <source>
        <strain evidence="2">LSX21</strain>
        <tissue evidence="2">Leaf</tissue>
    </source>
</reference>
<feature type="compositionally biased region" description="Basic and acidic residues" evidence="1">
    <location>
        <begin position="129"/>
        <end position="138"/>
    </location>
</feature>
<organism evidence="2 3">
    <name type="scientific">Dillenia turbinata</name>
    <dbReference type="NCBI Taxonomy" id="194707"/>
    <lineage>
        <taxon>Eukaryota</taxon>
        <taxon>Viridiplantae</taxon>
        <taxon>Streptophyta</taxon>
        <taxon>Embryophyta</taxon>
        <taxon>Tracheophyta</taxon>
        <taxon>Spermatophyta</taxon>
        <taxon>Magnoliopsida</taxon>
        <taxon>eudicotyledons</taxon>
        <taxon>Gunneridae</taxon>
        <taxon>Pentapetalae</taxon>
        <taxon>Dilleniales</taxon>
        <taxon>Dilleniaceae</taxon>
        <taxon>Dillenia</taxon>
    </lineage>
</organism>
<gene>
    <name evidence="2" type="ORF">RJ641_015985</name>
</gene>
<dbReference type="AlphaFoldDB" id="A0AAN8UYL9"/>
<comment type="caution">
    <text evidence="2">The sequence shown here is derived from an EMBL/GenBank/DDBJ whole genome shotgun (WGS) entry which is preliminary data.</text>
</comment>
<evidence type="ECO:0000313" key="3">
    <source>
        <dbReference type="Proteomes" id="UP001370490"/>
    </source>
</evidence>
<dbReference type="PANTHER" id="PTHR34802:SF1">
    <property type="entry name" value="CHORISMATE SYNTHASE"/>
    <property type="match status" value="1"/>
</dbReference>
<dbReference type="PANTHER" id="PTHR34802">
    <property type="entry name" value="CHORISMATE SYNTHASE"/>
    <property type="match status" value="1"/>
</dbReference>
<protein>
    <submittedName>
        <fullName evidence="2">Uncharacterized protein</fullName>
    </submittedName>
</protein>
<keyword evidence="3" id="KW-1185">Reference proteome</keyword>
<proteinExistence type="predicted"/>
<dbReference type="Proteomes" id="UP001370490">
    <property type="component" value="Unassembled WGS sequence"/>
</dbReference>
<sequence length="1090" mass="120139">MRTQYTSNVSGLEMDRTGLLDYSTITLSYIDLNYNPTFSSINIAIIGTLWGQQFKAYKRESGRHYNNQTRRSWQNSEHDGLLGSGSFPRPSGYVAGISAPKFRANDNYHLSRSSEPYHPPRPYKAVPHARRETSDSYNHETFGSSDYTSEDREEEERKRRASFELMRKEQVKTFQEQQKFNSEKGKEESVSDINILSEDCKDDIKLLGESNDMEKSAILPAPQNEFGKSLLPSQAPARPLVPPGFKSAALEKKDGAKSLIHSLPGEVRNLDLVDELLEASDKTVLNGISDNQEEKQLAQQIVVSGLQQEKMSNHTFFINRIEESQNSLAAPAIPDEKANTNNQSYKSLNELHMCKAMEDDNNVGLADMSSSKVVDASSQDSKTSILDKLFGSALTGQSTGSPTFVENQNNKIDDFWSPKAVQSSKFAHWFDEDAKPLSFCVLRPSTEKKQPEDISLGRSTDLLSLIVGGEKVVPVEPDGNLSEQIVPDLPFEITDIRNQQAKPKVRSANDGIAEHLSSSSKTEAAQAILTCEDLEQSILSEISGSSSAIQSAAHGLGTVDPKSEQPKPKVDDFASQHLLSLLHKGSGLMDMEPLLNLDAGSLDTQHKFELASMGTMLTDSRRESAGTAAIAGKPLTLETLFGSDFMQELQSAEAPVSIQKSMVASARIDFSEPHGLSFPIDDGLFPGNVDDIGSNTAASYMFASNNKQQRRSDNSFEAPLLPLDNSQTLADQLKLQMEVGSRVGGFDGADLGLPEEDSLITLSDPVNLQSSMFGPPANASKSELLSSSDTPFGIAENLAALDIVRKDDWMVGRQEAPHFHRGPFDMMESENLFQNVHAQTSSPQFHPPQMNHGRPLFQSFDSHPANLNPQMKFMGPENIIHEAPPSHHFPANMLQPHFQHHNVGLPGFDPPAHHPLLQQMHAAGNFPQVIRGFPRGAPVPPHPHNQVGSFVQEINQMQGFPFGHRQPNFNGLGMLLPAHDGGGGNDPEALQRLLEMELRSNSKQMHPFAAGGHGQGVYGHELDAGFRTETHSETFPKPTQRPHTLIYTSTKLTPQSLAHWNAAVIYRKQRQPNSNDLVLENLIFLTGVHY</sequence>
<evidence type="ECO:0000313" key="2">
    <source>
        <dbReference type="EMBL" id="KAK6920081.1"/>
    </source>
</evidence>
<evidence type="ECO:0000256" key="1">
    <source>
        <dbReference type="SAM" id="MobiDB-lite"/>
    </source>
</evidence>
<name>A0AAN8UYL9_9MAGN</name>